<dbReference type="GO" id="GO:0004609">
    <property type="term" value="F:phosphatidylserine decarboxylase activity"/>
    <property type="evidence" value="ECO:0007669"/>
    <property type="project" value="UniProtKB-EC"/>
</dbReference>
<keyword evidence="4" id="KW-0444">Lipid biosynthesis</keyword>
<organism evidence="13 14">
    <name type="scientific">Geranomyces variabilis</name>
    <dbReference type="NCBI Taxonomy" id="109894"/>
    <lineage>
        <taxon>Eukaryota</taxon>
        <taxon>Fungi</taxon>
        <taxon>Fungi incertae sedis</taxon>
        <taxon>Chytridiomycota</taxon>
        <taxon>Chytridiomycota incertae sedis</taxon>
        <taxon>Chytridiomycetes</taxon>
        <taxon>Spizellomycetales</taxon>
        <taxon>Powellomycetaceae</taxon>
        <taxon>Geranomyces</taxon>
    </lineage>
</organism>
<gene>
    <name evidence="13" type="ORF">HDU87_008562</name>
</gene>
<evidence type="ECO:0000256" key="4">
    <source>
        <dbReference type="ARBA" id="ARBA00022516"/>
    </source>
</evidence>
<keyword evidence="7" id="KW-0594">Phospholipid biosynthesis</keyword>
<evidence type="ECO:0000256" key="11">
    <source>
        <dbReference type="ARBA" id="ARBA00024326"/>
    </source>
</evidence>
<keyword evidence="5" id="KW-0210">Decarboxylase</keyword>
<dbReference type="NCBIfam" id="TIGR00163">
    <property type="entry name" value="PS_decarb"/>
    <property type="match status" value="1"/>
</dbReference>
<dbReference type="InterPro" id="IPR003817">
    <property type="entry name" value="PS_Dcarbxylase"/>
</dbReference>
<evidence type="ECO:0000256" key="5">
    <source>
        <dbReference type="ARBA" id="ARBA00022793"/>
    </source>
</evidence>
<keyword evidence="14" id="KW-1185">Reference proteome</keyword>
<sequence length="409" mass="45217">MDHVKHLAHAVKEKLNVGSKAAAEEPSGLATPPSELSEQERAQKLASWADSYSDMVSKTTEQGTSGPGSVHAPVSHDSIPSKHLLWFYGSRTPHDETAEKYFHFKVYDRETGQIITERVPLATKLGMEFLFSDLRAVDSTTIIKNTLIKETIRMGKAYNDPASTSHIQGFVNDFNIPLDVLEKPDIKDYRTFNEFFSRKMRRDVRPIASPGDDTIISSAADCRLSVFPSIDLAKQYWIKGKHFTLENLFRDPAMAKRFDGGSLGIFRLAPQDYHRWHVPVGGILSADKKVIPGTFYTVNPKAVKEHLDVYTENSREVSTLTSPVLGEVAIVAVGAMLVGSIVQTAKPGVPIARGEEMGYFEFGGSTVLVVFEKGAMKWDEDLVKRSELGMETLVKLGEKVGVAEAQKSA</sequence>
<comment type="pathway">
    <text evidence="2">Lipid metabolism.</text>
</comment>
<evidence type="ECO:0000256" key="9">
    <source>
        <dbReference type="ARBA" id="ARBA00023264"/>
    </source>
</evidence>
<evidence type="ECO:0000256" key="12">
    <source>
        <dbReference type="SAM" id="MobiDB-lite"/>
    </source>
</evidence>
<dbReference type="EMBL" id="JADGJQ010000009">
    <property type="protein sequence ID" value="KAJ3182398.1"/>
    <property type="molecule type" value="Genomic_DNA"/>
</dbReference>
<evidence type="ECO:0000256" key="10">
    <source>
        <dbReference type="ARBA" id="ARBA00023317"/>
    </source>
</evidence>
<reference evidence="13" key="1">
    <citation type="submission" date="2020-05" db="EMBL/GenBank/DDBJ databases">
        <title>Phylogenomic resolution of chytrid fungi.</title>
        <authorList>
            <person name="Stajich J.E."/>
            <person name="Amses K."/>
            <person name="Simmons R."/>
            <person name="Seto K."/>
            <person name="Myers J."/>
            <person name="Bonds A."/>
            <person name="Quandt C.A."/>
            <person name="Barry K."/>
            <person name="Liu P."/>
            <person name="Grigoriev I."/>
            <person name="Longcore J.E."/>
            <person name="James T.Y."/>
        </authorList>
    </citation>
    <scope>NUCLEOTIDE SEQUENCE</scope>
    <source>
        <strain evidence="13">JEL0379</strain>
    </source>
</reference>
<dbReference type="EC" id="4.1.1.65" evidence="3"/>
<comment type="caution">
    <text evidence="13">The sequence shown here is derived from an EMBL/GenBank/DDBJ whole genome shotgun (WGS) entry which is preliminary data.</text>
</comment>
<evidence type="ECO:0000256" key="3">
    <source>
        <dbReference type="ARBA" id="ARBA00012243"/>
    </source>
</evidence>
<evidence type="ECO:0000313" key="14">
    <source>
        <dbReference type="Proteomes" id="UP001212152"/>
    </source>
</evidence>
<protein>
    <recommendedName>
        <fullName evidence="3">phosphatidylserine decarboxylase</fullName>
        <ecNumber evidence="3">4.1.1.65</ecNumber>
    </recommendedName>
</protein>
<dbReference type="AlphaFoldDB" id="A0AAD5TPE8"/>
<evidence type="ECO:0000256" key="6">
    <source>
        <dbReference type="ARBA" id="ARBA00023098"/>
    </source>
</evidence>
<feature type="region of interest" description="Disordered" evidence="12">
    <location>
        <begin position="15"/>
        <end position="43"/>
    </location>
</feature>
<dbReference type="InterPro" id="IPR033177">
    <property type="entry name" value="PSD-B"/>
</dbReference>
<evidence type="ECO:0000256" key="1">
    <source>
        <dbReference type="ARBA" id="ARBA00001928"/>
    </source>
</evidence>
<keyword evidence="8" id="KW-0456">Lyase</keyword>
<keyword evidence="6" id="KW-0443">Lipid metabolism</keyword>
<name>A0AAD5TPE8_9FUNG</name>
<dbReference type="PANTHER" id="PTHR10067:SF17">
    <property type="entry name" value="PHOSPHATIDYLSERINE DECARBOXYLASE PROENZYME 2"/>
    <property type="match status" value="1"/>
</dbReference>
<evidence type="ECO:0000256" key="2">
    <source>
        <dbReference type="ARBA" id="ARBA00005189"/>
    </source>
</evidence>
<evidence type="ECO:0000313" key="13">
    <source>
        <dbReference type="EMBL" id="KAJ3182398.1"/>
    </source>
</evidence>
<keyword evidence="10" id="KW-0670">Pyruvate</keyword>
<proteinExistence type="predicted"/>
<dbReference type="PANTHER" id="PTHR10067">
    <property type="entry name" value="PHOSPHATIDYLSERINE DECARBOXYLASE"/>
    <property type="match status" value="1"/>
</dbReference>
<keyword evidence="9" id="KW-1208">Phospholipid metabolism</keyword>
<dbReference type="Pfam" id="PF02666">
    <property type="entry name" value="PS_Dcarbxylase"/>
    <property type="match status" value="1"/>
</dbReference>
<dbReference type="GO" id="GO:0046474">
    <property type="term" value="P:glycerophospholipid biosynthetic process"/>
    <property type="evidence" value="ECO:0007669"/>
    <property type="project" value="UniProtKB-ARBA"/>
</dbReference>
<accession>A0AAD5TPE8</accession>
<evidence type="ECO:0000256" key="8">
    <source>
        <dbReference type="ARBA" id="ARBA00023239"/>
    </source>
</evidence>
<evidence type="ECO:0000256" key="7">
    <source>
        <dbReference type="ARBA" id="ARBA00023209"/>
    </source>
</evidence>
<comment type="cofactor">
    <cofactor evidence="1">
        <name>pyruvate</name>
        <dbReference type="ChEBI" id="CHEBI:15361"/>
    </cofactor>
</comment>
<dbReference type="Proteomes" id="UP001212152">
    <property type="component" value="Unassembled WGS sequence"/>
</dbReference>
<comment type="pathway">
    <text evidence="11">Phospholipid metabolism; phosphatidylethanolamine biosynthesis.</text>
</comment>